<dbReference type="EC" id="5.2.1.8" evidence="2"/>
<dbReference type="PANTHER" id="PTHR47245:SF1">
    <property type="entry name" value="FOLDASE PROTEIN PRSA"/>
    <property type="match status" value="1"/>
</dbReference>
<comment type="caution">
    <text evidence="7">The sequence shown here is derived from an EMBL/GenBank/DDBJ whole genome shotgun (WGS) entry which is preliminary data.</text>
</comment>
<dbReference type="InterPro" id="IPR000297">
    <property type="entry name" value="PPIase_PpiC"/>
</dbReference>
<feature type="domain" description="PpiC" evidence="6">
    <location>
        <begin position="178"/>
        <end position="306"/>
    </location>
</feature>
<evidence type="ECO:0000256" key="3">
    <source>
        <dbReference type="ARBA" id="ARBA00022729"/>
    </source>
</evidence>
<dbReference type="GO" id="GO:0016853">
    <property type="term" value="F:isomerase activity"/>
    <property type="evidence" value="ECO:0007669"/>
    <property type="project" value="UniProtKB-KW"/>
</dbReference>
<keyword evidence="5 7" id="KW-0413">Isomerase</keyword>
<evidence type="ECO:0000256" key="2">
    <source>
        <dbReference type="ARBA" id="ARBA00013194"/>
    </source>
</evidence>
<dbReference type="InterPro" id="IPR027304">
    <property type="entry name" value="Trigger_fact/SurA_dom_sf"/>
</dbReference>
<dbReference type="PANTHER" id="PTHR47245">
    <property type="entry name" value="PEPTIDYLPROLYL ISOMERASE"/>
    <property type="match status" value="1"/>
</dbReference>
<reference evidence="7 8" key="1">
    <citation type="submission" date="2024-09" db="EMBL/GenBank/DDBJ databases">
        <authorList>
            <person name="Sun Q."/>
            <person name="Mori K."/>
        </authorList>
    </citation>
    <scope>NUCLEOTIDE SEQUENCE [LARGE SCALE GENOMIC DNA]</scope>
    <source>
        <strain evidence="7 8">TISTR 2452</strain>
    </source>
</reference>
<evidence type="ECO:0000256" key="5">
    <source>
        <dbReference type="ARBA" id="ARBA00023235"/>
    </source>
</evidence>
<dbReference type="Pfam" id="PF13145">
    <property type="entry name" value="Rotamase_2"/>
    <property type="match status" value="1"/>
</dbReference>
<evidence type="ECO:0000259" key="6">
    <source>
        <dbReference type="Pfam" id="PF13145"/>
    </source>
</evidence>
<name>A0ABV5KRH6_9BACL</name>
<evidence type="ECO:0000256" key="1">
    <source>
        <dbReference type="ARBA" id="ARBA00000971"/>
    </source>
</evidence>
<proteinExistence type="predicted"/>
<organism evidence="7 8">
    <name type="scientific">Paenibacillus aurantiacus</name>
    <dbReference type="NCBI Taxonomy" id="1936118"/>
    <lineage>
        <taxon>Bacteria</taxon>
        <taxon>Bacillati</taxon>
        <taxon>Bacillota</taxon>
        <taxon>Bacilli</taxon>
        <taxon>Bacillales</taxon>
        <taxon>Paenibacillaceae</taxon>
        <taxon>Paenibacillus</taxon>
    </lineage>
</organism>
<evidence type="ECO:0000256" key="4">
    <source>
        <dbReference type="ARBA" id="ARBA00023110"/>
    </source>
</evidence>
<dbReference type="EMBL" id="JBHMDO010000029">
    <property type="protein sequence ID" value="MFB9327801.1"/>
    <property type="molecule type" value="Genomic_DNA"/>
</dbReference>
<dbReference type="Gene3D" id="3.10.50.40">
    <property type="match status" value="1"/>
</dbReference>
<dbReference type="InterPro" id="IPR050245">
    <property type="entry name" value="PrsA_foldase"/>
</dbReference>
<accession>A0ABV5KRH6</accession>
<protein>
    <recommendedName>
        <fullName evidence="2">peptidylprolyl isomerase</fullName>
        <ecNumber evidence="2">5.2.1.8</ecNumber>
    </recommendedName>
</protein>
<comment type="catalytic activity">
    <reaction evidence="1">
        <text>[protein]-peptidylproline (omega=180) = [protein]-peptidylproline (omega=0)</text>
        <dbReference type="Rhea" id="RHEA:16237"/>
        <dbReference type="Rhea" id="RHEA-COMP:10747"/>
        <dbReference type="Rhea" id="RHEA-COMP:10748"/>
        <dbReference type="ChEBI" id="CHEBI:83833"/>
        <dbReference type="ChEBI" id="CHEBI:83834"/>
        <dbReference type="EC" id="5.2.1.8"/>
    </reaction>
</comment>
<dbReference type="InterPro" id="IPR046357">
    <property type="entry name" value="PPIase_dom_sf"/>
</dbReference>
<keyword evidence="3" id="KW-0732">Signal</keyword>
<dbReference type="Proteomes" id="UP001589747">
    <property type="component" value="Unassembled WGS sequence"/>
</dbReference>
<keyword evidence="4" id="KW-0697">Rotamase</keyword>
<dbReference type="SUPFAM" id="SSF109998">
    <property type="entry name" value="Triger factor/SurA peptide-binding domain-like"/>
    <property type="match status" value="1"/>
</dbReference>
<dbReference type="RefSeq" id="WP_377496458.1">
    <property type="nucleotide sequence ID" value="NZ_JBHMDO010000029.1"/>
</dbReference>
<keyword evidence="8" id="KW-1185">Reference proteome</keyword>
<gene>
    <name evidence="7" type="ORF">ACFFSY_17880</name>
</gene>
<sequence>MNKLAVAAGTACLLAIMVIGIGFDRGNATSAASIAVVNGLDVAEMEFKAAMAQERITVIQAFQSKHGAVYGDAFWQQTFDGETPLDVLKQRALDRVIRIKVQQAEALRLGIDTPIEYGQFVTQWKQENERRKAAVQADEVIYGPIEFSEDDYYRHMMSNLAIELKDALGADKLSLQASEIESFYHTNRDAHFKKTDRVTIRKVVLPISHSSQETAREAAEALRADAEQRGSLAEAAAARNWIVEEQRFDEAAERNNRKYFADITEWADTLAVGEISDVIVVPDGYAVLECIAREEGGYVPQDEVEEEIRFRLMDLKYEEWLAAAIRDAAVSIHEDALARIGADKVRERNASEGIPRNLRGMPLPAYGMQEARRDFTQRQGERERWRCI</sequence>
<evidence type="ECO:0000313" key="7">
    <source>
        <dbReference type="EMBL" id="MFB9327801.1"/>
    </source>
</evidence>
<evidence type="ECO:0000313" key="8">
    <source>
        <dbReference type="Proteomes" id="UP001589747"/>
    </source>
</evidence>